<keyword evidence="3" id="KW-1185">Reference proteome</keyword>
<organism evidence="2 3">
    <name type="scientific">Thiorhodococcus mannitoliphagus</name>
    <dbReference type="NCBI Taxonomy" id="329406"/>
    <lineage>
        <taxon>Bacteria</taxon>
        <taxon>Pseudomonadati</taxon>
        <taxon>Pseudomonadota</taxon>
        <taxon>Gammaproteobacteria</taxon>
        <taxon>Chromatiales</taxon>
        <taxon>Chromatiaceae</taxon>
        <taxon>Thiorhodococcus</taxon>
    </lineage>
</organism>
<dbReference type="GO" id="GO:0006313">
    <property type="term" value="P:DNA transposition"/>
    <property type="evidence" value="ECO:0007669"/>
    <property type="project" value="InterPro"/>
</dbReference>
<dbReference type="InterPro" id="IPR002514">
    <property type="entry name" value="Transposase_8"/>
</dbReference>
<dbReference type="SUPFAM" id="SSF46689">
    <property type="entry name" value="Homeodomain-like"/>
    <property type="match status" value="1"/>
</dbReference>
<dbReference type="GO" id="GO:0003677">
    <property type="term" value="F:DNA binding"/>
    <property type="evidence" value="ECO:0007669"/>
    <property type="project" value="InterPro"/>
</dbReference>
<proteinExistence type="inferred from homology"/>
<dbReference type="InterPro" id="IPR009057">
    <property type="entry name" value="Homeodomain-like_sf"/>
</dbReference>
<dbReference type="RefSeq" id="WP_164656429.1">
    <property type="nucleotide sequence ID" value="NZ_JAAIJR010000158.1"/>
</dbReference>
<dbReference type="EMBL" id="JAAIJR010000158">
    <property type="protein sequence ID" value="NEX23112.1"/>
    <property type="molecule type" value="Genomic_DNA"/>
</dbReference>
<dbReference type="Proteomes" id="UP000471640">
    <property type="component" value="Unassembled WGS sequence"/>
</dbReference>
<dbReference type="Pfam" id="PF01527">
    <property type="entry name" value="HTH_Tnp_1"/>
    <property type="match status" value="1"/>
</dbReference>
<dbReference type="GO" id="GO:0004803">
    <property type="term" value="F:transposase activity"/>
    <property type="evidence" value="ECO:0007669"/>
    <property type="project" value="InterPro"/>
</dbReference>
<name>A0A6P1E3N1_9GAMM</name>
<sequence>MTRKRYSKDFKAKVALAAIKAQQTAGELASESGVHPKQINDWKKQAVDALPEVFGRTVAREAAEREGERDRLYQQIGRLQVELDWLKKNYGGKLSLRSFSSSAAR</sequence>
<comment type="similarity">
    <text evidence="1">Belongs to the transposase 8 family.</text>
</comment>
<reference evidence="3" key="1">
    <citation type="journal article" date="2020" name="Microbiol. Resour. Announc.">
        <title>Draft Genome Sequences of Thiorhodococcus mannitoliphagus and Thiorhodococcus minor, Purple Sulfur Photosynthetic Bacteria in the Gammaproteobacterial Family Chromatiaceae.</title>
        <authorList>
            <person name="Aviles F.A."/>
            <person name="Meyer T.E."/>
            <person name="Kyndt J.A."/>
        </authorList>
    </citation>
    <scope>NUCLEOTIDE SEQUENCE [LARGE SCALE GENOMIC DNA]</scope>
    <source>
        <strain evidence="3">DSM 18266</strain>
    </source>
</reference>
<gene>
    <name evidence="2" type="ORF">G3480_22905</name>
</gene>
<comment type="caution">
    <text evidence="2">The sequence shown here is derived from an EMBL/GenBank/DDBJ whole genome shotgun (WGS) entry which is preliminary data.</text>
</comment>
<reference evidence="2 3" key="2">
    <citation type="submission" date="2020-02" db="EMBL/GenBank/DDBJ databases">
        <title>Genome sequences of Thiorhodococcus mannitoliphagus and Thiorhodococcus minor, purple sulfur photosynthetic bacteria in the gammaproteobacterial family, Chromatiaceae.</title>
        <authorList>
            <person name="Aviles F.A."/>
            <person name="Meyer T.E."/>
            <person name="Kyndt J.A."/>
        </authorList>
    </citation>
    <scope>NUCLEOTIDE SEQUENCE [LARGE SCALE GENOMIC DNA]</scope>
    <source>
        <strain evidence="2 3">DSM 18266</strain>
    </source>
</reference>
<accession>A0A6P1E3N1</accession>
<evidence type="ECO:0000313" key="3">
    <source>
        <dbReference type="Proteomes" id="UP000471640"/>
    </source>
</evidence>
<protein>
    <submittedName>
        <fullName evidence="2">Transposase</fullName>
    </submittedName>
</protein>
<dbReference type="AlphaFoldDB" id="A0A6P1E3N1"/>
<evidence type="ECO:0000313" key="2">
    <source>
        <dbReference type="EMBL" id="NEX23112.1"/>
    </source>
</evidence>
<evidence type="ECO:0000256" key="1">
    <source>
        <dbReference type="ARBA" id="ARBA00009964"/>
    </source>
</evidence>